<name>E0STI4_IGNAA</name>
<dbReference type="KEGG" id="iag:Igag_1978"/>
<keyword evidence="2" id="KW-1185">Reference proteome</keyword>
<organism evidence="1 2">
    <name type="scientific">Ignisphaera aggregans (strain DSM 17230 / JCM 13409 / AQ1.S1)</name>
    <dbReference type="NCBI Taxonomy" id="583356"/>
    <lineage>
        <taxon>Archaea</taxon>
        <taxon>Thermoproteota</taxon>
        <taxon>Thermoprotei</taxon>
        <taxon>Desulfurococcales</taxon>
        <taxon>Desulfurococcaceae</taxon>
        <taxon>Ignisphaera</taxon>
    </lineage>
</organism>
<dbReference type="BioCyc" id="IAGG583356:GHAH-1967-MONOMER"/>
<dbReference type="HOGENOM" id="CLU_2419989_0_0_2"/>
<evidence type="ECO:0000313" key="1">
    <source>
        <dbReference type="EMBL" id="ADM28770.1"/>
    </source>
</evidence>
<sequence length="91" mass="10541">MMQFTSTNGYFCDKVIALNMEFMSRLWTPREIMVRGVDTLCRKATLQLLINVMCLEWNVDGYERGNPYILLWEPINIVVGTKFISVGTKES</sequence>
<dbReference type="AlphaFoldDB" id="E0STI4"/>
<accession>E0STI4</accession>
<proteinExistence type="predicted"/>
<dbReference type="EMBL" id="CP002098">
    <property type="protein sequence ID" value="ADM28770.1"/>
    <property type="molecule type" value="Genomic_DNA"/>
</dbReference>
<protein>
    <submittedName>
        <fullName evidence="1">Uncharacterized protein</fullName>
    </submittedName>
</protein>
<dbReference type="STRING" id="583356.Igag_1978"/>
<reference evidence="1 2" key="1">
    <citation type="journal article" date="2010" name="Stand. Genomic Sci.">
        <title>Complete genome sequence of Ignisphaera aggregans type strain (AQ1.S1).</title>
        <authorList>
            <person name="Goker M."/>
            <person name="Held B."/>
            <person name="Lapidus A."/>
            <person name="Nolan M."/>
            <person name="Spring S."/>
            <person name="Yasawong M."/>
            <person name="Lucas S."/>
            <person name="Glavina Del Rio T."/>
            <person name="Tice H."/>
            <person name="Cheng J.F."/>
            <person name="Goodwin L."/>
            <person name="Tapia R."/>
            <person name="Pitluck S."/>
            <person name="Liolios K."/>
            <person name="Ivanova N."/>
            <person name="Mavromatis K."/>
            <person name="Mikhailova N."/>
            <person name="Pati A."/>
            <person name="Chen A."/>
            <person name="Palaniappan K."/>
            <person name="Brambilla E."/>
            <person name="Land M."/>
            <person name="Hauser L."/>
            <person name="Chang Y.J."/>
            <person name="Jeffries C.D."/>
            <person name="Brettin T."/>
            <person name="Detter J.C."/>
            <person name="Han C."/>
            <person name="Rohde M."/>
            <person name="Sikorski J."/>
            <person name="Woyke T."/>
            <person name="Bristow J."/>
            <person name="Eisen J.A."/>
            <person name="Markowitz V."/>
            <person name="Hugenholtz P."/>
            <person name="Kyrpides N.C."/>
            <person name="Klenk H.P."/>
        </authorList>
    </citation>
    <scope>NUCLEOTIDE SEQUENCE [LARGE SCALE GENOMIC DNA]</scope>
    <source>
        <strain evidence="2">DSM 17230 / JCM 13409 / AQ1.S1</strain>
    </source>
</reference>
<dbReference type="Proteomes" id="UP000001304">
    <property type="component" value="Chromosome"/>
</dbReference>
<evidence type="ECO:0000313" key="2">
    <source>
        <dbReference type="Proteomes" id="UP000001304"/>
    </source>
</evidence>
<gene>
    <name evidence="1" type="ordered locus">Igag_1978</name>
</gene>